<dbReference type="SUPFAM" id="SSF56112">
    <property type="entry name" value="Protein kinase-like (PK-like)"/>
    <property type="match status" value="1"/>
</dbReference>
<gene>
    <name evidence="7" type="ORF">BC938DRAFT_470519</name>
</gene>
<comment type="caution">
    <text evidence="7">The sequence shown here is derived from an EMBL/GenBank/DDBJ whole genome shotgun (WGS) entry which is preliminary data.</text>
</comment>
<evidence type="ECO:0000256" key="3">
    <source>
        <dbReference type="ARBA" id="ARBA00022777"/>
    </source>
</evidence>
<dbReference type="GO" id="GO:0005524">
    <property type="term" value="F:ATP binding"/>
    <property type="evidence" value="ECO:0007669"/>
    <property type="project" value="UniProtKB-KW"/>
</dbReference>
<dbReference type="InterPro" id="IPR000719">
    <property type="entry name" value="Prot_kinase_dom"/>
</dbReference>
<proteinExistence type="predicted"/>
<evidence type="ECO:0000313" key="8">
    <source>
        <dbReference type="Proteomes" id="UP000274822"/>
    </source>
</evidence>
<keyword evidence="8" id="KW-1185">Reference proteome</keyword>
<evidence type="ECO:0000256" key="5">
    <source>
        <dbReference type="SAM" id="MobiDB-lite"/>
    </source>
</evidence>
<feature type="region of interest" description="Disordered" evidence="5">
    <location>
        <begin position="333"/>
        <end position="402"/>
    </location>
</feature>
<keyword evidence="2" id="KW-0547">Nucleotide-binding</keyword>
<dbReference type="Pfam" id="PF07714">
    <property type="entry name" value="PK_Tyr_Ser-Thr"/>
    <property type="match status" value="1"/>
</dbReference>
<sequence length="402" mass="44873">MDKLSAAKSLFNKRYQSYDPGYLELIRKANDINYPPPSGKDPGHMERLGVPELRNFIPYIPPERLQGLDLIGKGGFASVYRATIRSADSRGFAFASPHYTKILYMATVVAGPGYYSVMSMIGISHLPGTDKYVIVMEYAEGGNLSEFRLLHRTRNWGMTFYLIGKLAERLELLHSASIVHGDLHPGNVVFRNGEPFLIDVGLSVTDNNTSFNGGARKYLPPEVIRGESLTPASDVYCFGTLAWQLIVGVPPRATASETLREDGLREEPIPGCPAKFQQILKECWEPDPRDRPTPIELRFRLSNLAWYYLFLTPWGWNRIPIETREFIKMRHENAGDDEDGDNSSNNFNYADGESHPKGDIVSHRSGTTTVSNGVPEVQAPHISIDMPTTGGTSQQGMQIYIS</sequence>
<dbReference type="PANTHER" id="PTHR44329:SF288">
    <property type="entry name" value="MITOGEN-ACTIVATED PROTEIN KINASE KINASE KINASE 20"/>
    <property type="match status" value="1"/>
</dbReference>
<dbReference type="Proteomes" id="UP000274822">
    <property type="component" value="Unassembled WGS sequence"/>
</dbReference>
<dbReference type="InterPro" id="IPR011009">
    <property type="entry name" value="Kinase-like_dom_sf"/>
</dbReference>
<accession>A0A433QV51</accession>
<protein>
    <submittedName>
        <fullName evidence="7">Kinase-like domain-containing protein</fullName>
    </submittedName>
</protein>
<keyword evidence="4" id="KW-0067">ATP-binding</keyword>
<feature type="domain" description="Protein kinase" evidence="6">
    <location>
        <begin position="65"/>
        <end position="311"/>
    </location>
</feature>
<dbReference type="EMBL" id="RBNJ01001003">
    <property type="protein sequence ID" value="RUS33691.1"/>
    <property type="molecule type" value="Genomic_DNA"/>
</dbReference>
<evidence type="ECO:0000256" key="2">
    <source>
        <dbReference type="ARBA" id="ARBA00022741"/>
    </source>
</evidence>
<dbReference type="Gene3D" id="1.10.510.10">
    <property type="entry name" value="Transferase(Phosphotransferase) domain 1"/>
    <property type="match status" value="1"/>
</dbReference>
<evidence type="ECO:0000313" key="7">
    <source>
        <dbReference type="EMBL" id="RUS33691.1"/>
    </source>
</evidence>
<dbReference type="AlphaFoldDB" id="A0A433QV51"/>
<dbReference type="InterPro" id="IPR051681">
    <property type="entry name" value="Ser/Thr_Kinases-Pseudokinases"/>
</dbReference>
<dbReference type="InterPro" id="IPR001245">
    <property type="entry name" value="Ser-Thr/Tyr_kinase_cat_dom"/>
</dbReference>
<feature type="compositionally biased region" description="Polar residues" evidence="5">
    <location>
        <begin position="389"/>
        <end position="402"/>
    </location>
</feature>
<evidence type="ECO:0000256" key="4">
    <source>
        <dbReference type="ARBA" id="ARBA00022840"/>
    </source>
</evidence>
<feature type="compositionally biased region" description="Basic and acidic residues" evidence="5">
    <location>
        <begin position="352"/>
        <end position="362"/>
    </location>
</feature>
<dbReference type="PROSITE" id="PS50011">
    <property type="entry name" value="PROTEIN_KINASE_DOM"/>
    <property type="match status" value="1"/>
</dbReference>
<organism evidence="7 8">
    <name type="scientific">Jimgerdemannia flammicorona</name>
    <dbReference type="NCBI Taxonomy" id="994334"/>
    <lineage>
        <taxon>Eukaryota</taxon>
        <taxon>Fungi</taxon>
        <taxon>Fungi incertae sedis</taxon>
        <taxon>Mucoromycota</taxon>
        <taxon>Mucoromycotina</taxon>
        <taxon>Endogonomycetes</taxon>
        <taxon>Endogonales</taxon>
        <taxon>Endogonaceae</taxon>
        <taxon>Jimgerdemannia</taxon>
    </lineage>
</organism>
<name>A0A433QV51_9FUNG</name>
<evidence type="ECO:0000256" key="1">
    <source>
        <dbReference type="ARBA" id="ARBA00022679"/>
    </source>
</evidence>
<dbReference type="PANTHER" id="PTHR44329">
    <property type="entry name" value="SERINE/THREONINE-PROTEIN KINASE TNNI3K-RELATED"/>
    <property type="match status" value="1"/>
</dbReference>
<reference evidence="7 8" key="1">
    <citation type="journal article" date="2018" name="New Phytol.">
        <title>Phylogenomics of Endogonaceae and evolution of mycorrhizas within Mucoromycota.</title>
        <authorList>
            <person name="Chang Y."/>
            <person name="Desiro A."/>
            <person name="Na H."/>
            <person name="Sandor L."/>
            <person name="Lipzen A."/>
            <person name="Clum A."/>
            <person name="Barry K."/>
            <person name="Grigoriev I.V."/>
            <person name="Martin F.M."/>
            <person name="Stajich J.E."/>
            <person name="Smith M.E."/>
            <person name="Bonito G."/>
            <person name="Spatafora J.W."/>
        </authorList>
    </citation>
    <scope>NUCLEOTIDE SEQUENCE [LARGE SCALE GENOMIC DNA]</scope>
    <source>
        <strain evidence="7 8">AD002</strain>
    </source>
</reference>
<evidence type="ECO:0000259" key="6">
    <source>
        <dbReference type="PROSITE" id="PS50011"/>
    </source>
</evidence>
<keyword evidence="3 7" id="KW-0418">Kinase</keyword>
<keyword evidence="1" id="KW-0808">Transferase</keyword>
<dbReference type="GO" id="GO:0004674">
    <property type="term" value="F:protein serine/threonine kinase activity"/>
    <property type="evidence" value="ECO:0007669"/>
    <property type="project" value="TreeGrafter"/>
</dbReference>